<accession>A0A7L4ZSU1</accession>
<gene>
    <name evidence="1" type="ORF">F0P96_18200</name>
</gene>
<evidence type="ECO:0000313" key="1">
    <source>
        <dbReference type="EMBL" id="KAA9327169.1"/>
    </source>
</evidence>
<protein>
    <submittedName>
        <fullName evidence="1">DUF4907 domain-containing protein</fullName>
    </submittedName>
</protein>
<evidence type="ECO:0000313" key="2">
    <source>
        <dbReference type="Proteomes" id="UP000326380"/>
    </source>
</evidence>
<dbReference type="Pfam" id="PF16250">
    <property type="entry name" value="DUF4907"/>
    <property type="match status" value="1"/>
</dbReference>
<dbReference type="EMBL" id="VTWU01000007">
    <property type="protein sequence ID" value="KAA9327169.1"/>
    <property type="molecule type" value="Genomic_DNA"/>
</dbReference>
<reference evidence="1 2" key="1">
    <citation type="submission" date="2019-09" db="EMBL/GenBank/DDBJ databases">
        <title>Genome sequence of Hymenobacter sp. M3.</title>
        <authorList>
            <person name="Srinivasan S."/>
        </authorList>
    </citation>
    <scope>NUCLEOTIDE SEQUENCE [LARGE SCALE GENOMIC DNA]</scope>
    <source>
        <strain evidence="1 2">M3</strain>
    </source>
</reference>
<dbReference type="AlphaFoldDB" id="A0A7L4ZSU1"/>
<comment type="caution">
    <text evidence="1">The sequence shown here is derived from an EMBL/GenBank/DDBJ whole genome shotgun (WGS) entry which is preliminary data.</text>
</comment>
<dbReference type="RefSeq" id="WP_151080399.1">
    <property type="nucleotide sequence ID" value="NZ_CP047647.1"/>
</dbReference>
<proteinExistence type="predicted"/>
<organism evidence="1 2">
    <name type="scientific">Hymenobacter busanensis</name>
    <dbReference type="NCBI Taxonomy" id="2607656"/>
    <lineage>
        <taxon>Bacteria</taxon>
        <taxon>Pseudomonadati</taxon>
        <taxon>Bacteroidota</taxon>
        <taxon>Cytophagia</taxon>
        <taxon>Cytophagales</taxon>
        <taxon>Hymenobacteraceae</taxon>
        <taxon>Hymenobacter</taxon>
    </lineage>
</organism>
<sequence length="108" mass="11188">MLLRHLFPLLTAGAVAWAIYASPAPPAASAAFSYRLLPAAGATIGYEISQQNRPLIRQLTVPGRGGTQGFRSAADADAVARLVVTKLARGLMPPAVTAHELDSLGVAP</sequence>
<name>A0A7L4ZSU1_9BACT</name>
<keyword evidence="2" id="KW-1185">Reference proteome</keyword>
<dbReference type="Proteomes" id="UP000326380">
    <property type="component" value="Unassembled WGS sequence"/>
</dbReference>
<dbReference type="InterPro" id="IPR032593">
    <property type="entry name" value="DUF4907"/>
</dbReference>